<dbReference type="GO" id="GO:0005829">
    <property type="term" value="C:cytosol"/>
    <property type="evidence" value="ECO:0007669"/>
    <property type="project" value="TreeGrafter"/>
</dbReference>
<evidence type="ECO:0000256" key="3">
    <source>
        <dbReference type="ARBA" id="ARBA00023163"/>
    </source>
</evidence>
<dbReference type="eggNOG" id="COG0664">
    <property type="taxonomic scope" value="Bacteria"/>
</dbReference>
<sequence length="222" mass="26578">MMHKSDGDKNKEILDHVFRYKNKEDWKVFHYAKNEVICYQGDVYPYFYVILEGRANIYHTSERGKSYSQSVYREGNYFGELEIFDLKPYVCQIEALEDMTVMRLGRDLFLKWIQEDKEVNLYILRSICDNFYYLSEKAIKDTLYSLKYRVCGYILEELKRSSSDEVEISKKYLSEHFVVTQRSINRVLKELAEKHLILNGENTIKILNVEGIRDEIEREKIL</sequence>
<dbReference type="Proteomes" id="UP000000269">
    <property type="component" value="Chromosome"/>
</dbReference>
<dbReference type="InterPro" id="IPR012318">
    <property type="entry name" value="HTH_CRP"/>
</dbReference>
<dbReference type="Pfam" id="PF00027">
    <property type="entry name" value="cNMP_binding"/>
    <property type="match status" value="1"/>
</dbReference>
<keyword evidence="3" id="KW-0804">Transcription</keyword>
<evidence type="ECO:0000313" key="5">
    <source>
        <dbReference type="EMBL" id="ABW19913.1"/>
    </source>
</evidence>
<feature type="domain" description="Cyclic nucleotide-binding" evidence="4">
    <location>
        <begin position="30"/>
        <end position="113"/>
    </location>
</feature>
<dbReference type="STRING" id="350688.Clos_2381"/>
<dbReference type="GO" id="GO:0003700">
    <property type="term" value="F:DNA-binding transcription factor activity"/>
    <property type="evidence" value="ECO:0007669"/>
    <property type="project" value="TreeGrafter"/>
</dbReference>
<name>A8MJD1_ALKOO</name>
<evidence type="ECO:0000256" key="2">
    <source>
        <dbReference type="ARBA" id="ARBA00023125"/>
    </source>
</evidence>
<dbReference type="InterPro" id="IPR036390">
    <property type="entry name" value="WH_DNA-bd_sf"/>
</dbReference>
<dbReference type="EMBL" id="CP000853">
    <property type="protein sequence ID" value="ABW19913.1"/>
    <property type="molecule type" value="Genomic_DNA"/>
</dbReference>
<dbReference type="AlphaFoldDB" id="A8MJD1"/>
<dbReference type="PANTHER" id="PTHR24567">
    <property type="entry name" value="CRP FAMILY TRANSCRIPTIONAL REGULATORY PROTEIN"/>
    <property type="match status" value="1"/>
</dbReference>
<dbReference type="PANTHER" id="PTHR24567:SF26">
    <property type="entry name" value="REGULATORY PROTEIN YEIL"/>
    <property type="match status" value="1"/>
</dbReference>
<evidence type="ECO:0000259" key="4">
    <source>
        <dbReference type="PROSITE" id="PS50042"/>
    </source>
</evidence>
<organism evidence="5 6">
    <name type="scientific">Alkaliphilus oremlandii (strain OhILAs)</name>
    <name type="common">Clostridium oremlandii (strain OhILAs)</name>
    <dbReference type="NCBI Taxonomy" id="350688"/>
    <lineage>
        <taxon>Bacteria</taxon>
        <taxon>Bacillati</taxon>
        <taxon>Bacillota</taxon>
        <taxon>Clostridia</taxon>
        <taxon>Peptostreptococcales</taxon>
        <taxon>Natronincolaceae</taxon>
        <taxon>Alkaliphilus</taxon>
    </lineage>
</organism>
<dbReference type="SUPFAM" id="SSF51206">
    <property type="entry name" value="cAMP-binding domain-like"/>
    <property type="match status" value="1"/>
</dbReference>
<keyword evidence="2" id="KW-0238">DNA-binding</keyword>
<dbReference type="InterPro" id="IPR018490">
    <property type="entry name" value="cNMP-bd_dom_sf"/>
</dbReference>
<evidence type="ECO:0000256" key="1">
    <source>
        <dbReference type="ARBA" id="ARBA00023015"/>
    </source>
</evidence>
<protein>
    <submittedName>
        <fullName evidence="5">Cyclic nucleotide-binding protein</fullName>
    </submittedName>
</protein>
<dbReference type="SMART" id="SM00100">
    <property type="entry name" value="cNMP"/>
    <property type="match status" value="1"/>
</dbReference>
<dbReference type="CDD" id="cd00038">
    <property type="entry name" value="CAP_ED"/>
    <property type="match status" value="1"/>
</dbReference>
<dbReference type="Gene3D" id="1.10.10.10">
    <property type="entry name" value="Winged helix-like DNA-binding domain superfamily/Winged helix DNA-binding domain"/>
    <property type="match status" value="1"/>
</dbReference>
<dbReference type="KEGG" id="aoe:Clos_2381"/>
<dbReference type="HOGENOM" id="CLU_075053_14_0_9"/>
<dbReference type="InterPro" id="IPR036388">
    <property type="entry name" value="WH-like_DNA-bd_sf"/>
</dbReference>
<reference evidence="6" key="1">
    <citation type="submission" date="2007-10" db="EMBL/GenBank/DDBJ databases">
        <title>Complete genome of Alkaliphilus oremlandii OhILAs.</title>
        <authorList>
            <person name="Copeland A."/>
            <person name="Lucas S."/>
            <person name="Lapidus A."/>
            <person name="Barry K."/>
            <person name="Detter J.C."/>
            <person name="Glavina del Rio T."/>
            <person name="Hammon N."/>
            <person name="Israni S."/>
            <person name="Dalin E."/>
            <person name="Tice H."/>
            <person name="Pitluck S."/>
            <person name="Chain P."/>
            <person name="Malfatti S."/>
            <person name="Shin M."/>
            <person name="Vergez L."/>
            <person name="Schmutz J."/>
            <person name="Larimer F."/>
            <person name="Land M."/>
            <person name="Hauser L."/>
            <person name="Kyrpides N."/>
            <person name="Mikhailova N."/>
            <person name="Stolz J.F."/>
            <person name="Dawson A."/>
            <person name="Fisher E."/>
            <person name="Crable B."/>
            <person name="Perera E."/>
            <person name="Lisak J."/>
            <person name="Ranganathan M."/>
            <person name="Basu P."/>
            <person name="Richardson P."/>
        </authorList>
    </citation>
    <scope>NUCLEOTIDE SEQUENCE [LARGE SCALE GENOMIC DNA]</scope>
    <source>
        <strain evidence="6">OhILAs</strain>
    </source>
</reference>
<accession>A8MJD1</accession>
<dbReference type="Gene3D" id="2.60.120.10">
    <property type="entry name" value="Jelly Rolls"/>
    <property type="match status" value="1"/>
</dbReference>
<gene>
    <name evidence="5" type="ordered locus">Clos_2381</name>
</gene>
<proteinExistence type="predicted"/>
<dbReference type="SUPFAM" id="SSF46785">
    <property type="entry name" value="Winged helix' DNA-binding domain"/>
    <property type="match status" value="1"/>
</dbReference>
<dbReference type="GO" id="GO:0003677">
    <property type="term" value="F:DNA binding"/>
    <property type="evidence" value="ECO:0007669"/>
    <property type="project" value="UniProtKB-KW"/>
</dbReference>
<dbReference type="InterPro" id="IPR014710">
    <property type="entry name" value="RmlC-like_jellyroll"/>
</dbReference>
<keyword evidence="1" id="KW-0805">Transcription regulation</keyword>
<dbReference type="InterPro" id="IPR050397">
    <property type="entry name" value="Env_Response_Regulators"/>
</dbReference>
<dbReference type="PROSITE" id="PS50042">
    <property type="entry name" value="CNMP_BINDING_3"/>
    <property type="match status" value="1"/>
</dbReference>
<dbReference type="InterPro" id="IPR000595">
    <property type="entry name" value="cNMP-bd_dom"/>
</dbReference>
<dbReference type="Pfam" id="PF13545">
    <property type="entry name" value="HTH_Crp_2"/>
    <property type="match status" value="1"/>
</dbReference>
<evidence type="ECO:0000313" key="6">
    <source>
        <dbReference type="Proteomes" id="UP000000269"/>
    </source>
</evidence>
<keyword evidence="6" id="KW-1185">Reference proteome</keyword>